<protein>
    <submittedName>
        <fullName evidence="3">Class I SAM-dependent methyltransferase</fullName>
    </submittedName>
</protein>
<proteinExistence type="predicted"/>
<evidence type="ECO:0000256" key="1">
    <source>
        <dbReference type="ARBA" id="ARBA00022603"/>
    </source>
</evidence>
<gene>
    <name evidence="3" type="ORF">GCM10022278_19040</name>
</gene>
<reference evidence="4" key="1">
    <citation type="journal article" date="2019" name="Int. J. Syst. Evol. Microbiol.">
        <title>The Global Catalogue of Microorganisms (GCM) 10K type strain sequencing project: providing services to taxonomists for standard genome sequencing and annotation.</title>
        <authorList>
            <consortium name="The Broad Institute Genomics Platform"/>
            <consortium name="The Broad Institute Genome Sequencing Center for Infectious Disease"/>
            <person name="Wu L."/>
            <person name="Ma J."/>
        </authorList>
    </citation>
    <scope>NUCLEOTIDE SEQUENCE [LARGE SCALE GENOMIC DNA]</scope>
    <source>
        <strain evidence="4">JCM 17555</strain>
    </source>
</reference>
<dbReference type="GO" id="GO:0032259">
    <property type="term" value="P:methylation"/>
    <property type="evidence" value="ECO:0007669"/>
    <property type="project" value="UniProtKB-KW"/>
</dbReference>
<dbReference type="Proteomes" id="UP001501337">
    <property type="component" value="Unassembled WGS sequence"/>
</dbReference>
<organism evidence="3 4">
    <name type="scientific">Allohahella marinimesophila</name>
    <dbReference type="NCBI Taxonomy" id="1054972"/>
    <lineage>
        <taxon>Bacteria</taxon>
        <taxon>Pseudomonadati</taxon>
        <taxon>Pseudomonadota</taxon>
        <taxon>Gammaproteobacteria</taxon>
        <taxon>Oceanospirillales</taxon>
        <taxon>Hahellaceae</taxon>
        <taxon>Allohahella</taxon>
    </lineage>
</organism>
<evidence type="ECO:0000313" key="3">
    <source>
        <dbReference type="EMBL" id="GAA3961157.1"/>
    </source>
</evidence>
<evidence type="ECO:0000256" key="2">
    <source>
        <dbReference type="ARBA" id="ARBA00022679"/>
    </source>
</evidence>
<keyword evidence="1 3" id="KW-0489">Methyltransferase</keyword>
<dbReference type="Pfam" id="PF04072">
    <property type="entry name" value="LCM"/>
    <property type="match status" value="1"/>
</dbReference>
<dbReference type="InterPro" id="IPR007213">
    <property type="entry name" value="Ppm1/Ppm2/Tcmp"/>
</dbReference>
<sequence length="282" mass="31978">MAKTDSSPVSLTGHFTGQVWCRHDLSPPHLGSGLGRVLYRAQQPFGWISQQIYGSNLESMLLVRHQLMDDLVRADIENGTTQILEIASGLSGRALRMLEAYPDRDLRYIEADLPQMMAWKRERLTPAQKQDKRLTLCDINILRESGAMSLPSVLAANVDPAKPLLIITEGLVNYFRLPVIHEFWQRLHAELSTFPSSSYLFEIWPRLPVYDESKMLKLGLVAIEMLTRQRVPLHFTGEPEIVEAFEAIGFPQVDVINPDHTEIGRQFGALQKCLFRVVRAST</sequence>
<dbReference type="Gene3D" id="3.40.50.150">
    <property type="entry name" value="Vaccinia Virus protein VP39"/>
    <property type="match status" value="1"/>
</dbReference>
<dbReference type="RefSeq" id="WP_344805671.1">
    <property type="nucleotide sequence ID" value="NZ_BAABBO010000009.1"/>
</dbReference>
<keyword evidence="2" id="KW-0808">Transferase</keyword>
<keyword evidence="4" id="KW-1185">Reference proteome</keyword>
<comment type="caution">
    <text evidence="3">The sequence shown here is derived from an EMBL/GenBank/DDBJ whole genome shotgun (WGS) entry which is preliminary data.</text>
</comment>
<evidence type="ECO:0000313" key="4">
    <source>
        <dbReference type="Proteomes" id="UP001501337"/>
    </source>
</evidence>
<dbReference type="SUPFAM" id="SSF53335">
    <property type="entry name" value="S-adenosyl-L-methionine-dependent methyltransferases"/>
    <property type="match status" value="1"/>
</dbReference>
<accession>A0ABP7P7Z6</accession>
<dbReference type="InterPro" id="IPR029063">
    <property type="entry name" value="SAM-dependent_MTases_sf"/>
</dbReference>
<dbReference type="EMBL" id="BAABBO010000009">
    <property type="protein sequence ID" value="GAA3961157.1"/>
    <property type="molecule type" value="Genomic_DNA"/>
</dbReference>
<dbReference type="PANTHER" id="PTHR43619:SF2">
    <property type="entry name" value="S-ADENOSYL-L-METHIONINE-DEPENDENT METHYLTRANSFERASES SUPERFAMILY PROTEIN"/>
    <property type="match status" value="1"/>
</dbReference>
<dbReference type="PANTHER" id="PTHR43619">
    <property type="entry name" value="S-ADENOSYL-L-METHIONINE-DEPENDENT METHYLTRANSFERASE YKTD-RELATED"/>
    <property type="match status" value="1"/>
</dbReference>
<name>A0ABP7P7Z6_9GAMM</name>
<dbReference type="GO" id="GO:0008168">
    <property type="term" value="F:methyltransferase activity"/>
    <property type="evidence" value="ECO:0007669"/>
    <property type="project" value="UniProtKB-KW"/>
</dbReference>